<keyword evidence="2" id="KW-1185">Reference proteome</keyword>
<dbReference type="EMBL" id="AZHX01001265">
    <property type="protein sequence ID" value="ETX04242.1"/>
    <property type="molecule type" value="Genomic_DNA"/>
</dbReference>
<dbReference type="Pfam" id="PF03683">
    <property type="entry name" value="UPF0175"/>
    <property type="match status" value="1"/>
</dbReference>
<gene>
    <name evidence="1" type="ORF">ETSY2_29895</name>
</gene>
<sequence length="82" mass="9263">MQVAIDLPDHIAHRLQQSWGDISCRVIESIALEGYRSGVLNESDVRQLLGFATRYEVHGFLKAHGVSFYTSEDLDRDLSTLD</sequence>
<evidence type="ECO:0000313" key="1">
    <source>
        <dbReference type="EMBL" id="ETX04242.1"/>
    </source>
</evidence>
<dbReference type="Proteomes" id="UP000019140">
    <property type="component" value="Unassembled WGS sequence"/>
</dbReference>
<accession>W4M3M2</accession>
<proteinExistence type="predicted"/>
<comment type="caution">
    <text evidence="1">The sequence shown here is derived from an EMBL/GenBank/DDBJ whole genome shotgun (WGS) entry which is preliminary data.</text>
</comment>
<name>W4M3M2_9BACT</name>
<organism evidence="1 2">
    <name type="scientific">Candidatus Entotheonella gemina</name>
    <dbReference type="NCBI Taxonomy" id="1429439"/>
    <lineage>
        <taxon>Bacteria</taxon>
        <taxon>Pseudomonadati</taxon>
        <taxon>Nitrospinota/Tectimicrobiota group</taxon>
        <taxon>Candidatus Tectimicrobiota</taxon>
        <taxon>Candidatus Entotheonellia</taxon>
        <taxon>Candidatus Entotheonellales</taxon>
        <taxon>Candidatus Entotheonellaceae</taxon>
        <taxon>Candidatus Entotheonella</taxon>
    </lineage>
</organism>
<dbReference type="HOGENOM" id="CLU_154570_0_0_7"/>
<dbReference type="AlphaFoldDB" id="W4M3M2"/>
<dbReference type="InterPro" id="IPR005368">
    <property type="entry name" value="UPF0175"/>
</dbReference>
<protein>
    <submittedName>
        <fullName evidence="1">Uncharacterized protein</fullName>
    </submittedName>
</protein>
<reference evidence="1 2" key="1">
    <citation type="journal article" date="2014" name="Nature">
        <title>An environmental bacterial taxon with a large and distinct metabolic repertoire.</title>
        <authorList>
            <person name="Wilson M.C."/>
            <person name="Mori T."/>
            <person name="Ruckert C."/>
            <person name="Uria A.R."/>
            <person name="Helf M.J."/>
            <person name="Takada K."/>
            <person name="Gernert C."/>
            <person name="Steffens U.A."/>
            <person name="Heycke N."/>
            <person name="Schmitt S."/>
            <person name="Rinke C."/>
            <person name="Helfrich E.J."/>
            <person name="Brachmann A.O."/>
            <person name="Gurgui C."/>
            <person name="Wakimoto T."/>
            <person name="Kracht M."/>
            <person name="Crusemann M."/>
            <person name="Hentschel U."/>
            <person name="Abe I."/>
            <person name="Matsunaga S."/>
            <person name="Kalinowski J."/>
            <person name="Takeyama H."/>
            <person name="Piel J."/>
        </authorList>
    </citation>
    <scope>NUCLEOTIDE SEQUENCE [LARGE SCALE GENOMIC DNA]</scope>
    <source>
        <strain evidence="2">TSY2</strain>
    </source>
</reference>
<evidence type="ECO:0000313" key="2">
    <source>
        <dbReference type="Proteomes" id="UP000019140"/>
    </source>
</evidence>